<proteinExistence type="predicted"/>
<reference evidence="3" key="1">
    <citation type="journal article" date="2014" name="Int. J. Syst. Evol. Microbiol.">
        <title>Complete genome sequence of Corynebacterium casei LMG S-19264T (=DSM 44701T), isolated from a smear-ripened cheese.</title>
        <authorList>
            <consortium name="US DOE Joint Genome Institute (JGI-PGF)"/>
            <person name="Walter F."/>
            <person name="Albersmeier A."/>
            <person name="Kalinowski J."/>
            <person name="Ruckert C."/>
        </authorList>
    </citation>
    <scope>NUCLEOTIDE SEQUENCE</scope>
    <source>
        <strain evidence="3">JCM 11219</strain>
    </source>
</reference>
<name>A0A830E9J1_9CREN</name>
<evidence type="ECO:0000313" key="4">
    <source>
        <dbReference type="Proteomes" id="UP000657075"/>
    </source>
</evidence>
<keyword evidence="5" id="KW-1185">Reference proteome</keyword>
<feature type="compositionally biased region" description="Polar residues" evidence="1">
    <location>
        <begin position="813"/>
        <end position="823"/>
    </location>
</feature>
<evidence type="ECO:0000313" key="2">
    <source>
        <dbReference type="EMBL" id="BDR92676.1"/>
    </source>
</evidence>
<evidence type="ECO:0000313" key="3">
    <source>
        <dbReference type="EMBL" id="GGI84468.1"/>
    </source>
</evidence>
<accession>A0A830E9J1</accession>
<dbReference type="Proteomes" id="UP000657075">
    <property type="component" value="Unassembled WGS sequence"/>
</dbReference>
<dbReference type="GeneID" id="76207315"/>
<protein>
    <submittedName>
        <fullName evidence="3">Uncharacterized protein</fullName>
    </submittedName>
</protein>
<evidence type="ECO:0000256" key="1">
    <source>
        <dbReference type="SAM" id="MobiDB-lite"/>
    </source>
</evidence>
<reference evidence="2" key="4">
    <citation type="journal article" date="2023" name="Microbiol. Resour. Announc.">
        <title>Complete Genome Sequence of Vulcanisaeta souniana Strain IC-059, a Hyperthermophilic Archaeon Isolated from Hot Spring Water in Japan.</title>
        <authorList>
            <person name="Kato S."/>
            <person name="Itoh T."/>
            <person name="Wu L."/>
            <person name="Ma J."/>
            <person name="Ohkuma M."/>
        </authorList>
    </citation>
    <scope>NUCLEOTIDE SEQUENCE</scope>
    <source>
        <strain evidence="2">JCM 11219</strain>
    </source>
</reference>
<dbReference type="AlphaFoldDB" id="A0A830E9J1"/>
<gene>
    <name evidence="3" type="ORF">GCM10007112_21780</name>
    <name evidence="2" type="ORF">Vsou_17690</name>
</gene>
<evidence type="ECO:0000313" key="5">
    <source>
        <dbReference type="Proteomes" id="UP001060771"/>
    </source>
</evidence>
<dbReference type="EMBL" id="AP026830">
    <property type="protein sequence ID" value="BDR92676.1"/>
    <property type="molecule type" value="Genomic_DNA"/>
</dbReference>
<dbReference type="RefSeq" id="WP_264890699.1">
    <property type="nucleotide sequence ID" value="NZ_AP026830.1"/>
</dbReference>
<sequence length="851" mass="94927">MSMSSLATGNEGRNIEEAAGSAEEAFNALWPNTLSEEEQRFIVALVDEYMSRRGVNDAVRGYVIGEFINAYVLLRTLDAKRAPGVKFSVFVEVARAMNALWSFVDRQGHESYAVVRGEDDVLYLVEFRERTFTIEGIVNPVTEDCAVSGVSKRGKRYYTRLRCLVVDAVYRLNNLVDVMRVNDTVLHANFYVARVRNGVNTEVYVFDHSSTAFTEGLLSIGVAARRDVIDKLRTALAARSSAVFHFTTGFIYDPARNAIYWEPGYAGIEVRQAGRDEVVTELMRFRGVLDTVKGGFRDPATPMQVIGLYYAYSFYQAYRYLLGNADTPVPLIFGYPNLNKTTVLNALRRTLNIGDAPITLSTEGAAITLSPQRLIAAMTETTLPLILDDVTINDRVVELILQLGAAGGDSVSLPRARQYGPGLRERLPIVRMGFFILNADSVNDVYGGVIDVLRERGRGRVGKAVLMAILERRLLPLDFNRAGSTSIELRRSLQSVELPNMLLVLNHVVANYPGVLIRLMRQEVDEVKDKYLNFLWFTYLFWRFIHGEFGVDLSDLVDAMRRLAEEREEAGRYRVIVMGEEIEEGIRREDAERVRATFETWIEDLNIQAETASERLTALVRNADRARVVFAQPRWSNESIENASRIVNLICENEDAMSADGTIDPNNCNRRSTIFDDEFIKVVNELLRQNKTVVYLLDHAFASRSNRNGIGVPRTLMGRQRTRVGNDHGFRLTLDELLSILFNIDVEHEQGSENPGDKLNTANTYTPTSTGAIEGSSSSGGEEGVRLSIPNEQTNKVETTNIGAGQVGEVGTAVSSSTPGSSEKVSDKIGVEGSGEKLRVKVRWGDIKGRL</sequence>
<reference evidence="5" key="3">
    <citation type="submission" date="2022-09" db="EMBL/GenBank/DDBJ databases">
        <title>Complete genome sequence of Vulcanisaeta souniana.</title>
        <authorList>
            <person name="Kato S."/>
            <person name="Itoh T."/>
            <person name="Ohkuma M."/>
        </authorList>
    </citation>
    <scope>NUCLEOTIDE SEQUENCE [LARGE SCALE GENOMIC DNA]</scope>
    <source>
        <strain evidence="5">JCM 11219</strain>
    </source>
</reference>
<dbReference type="Proteomes" id="UP001060771">
    <property type="component" value="Chromosome"/>
</dbReference>
<dbReference type="EMBL" id="BMNM01000011">
    <property type="protein sequence ID" value="GGI84468.1"/>
    <property type="molecule type" value="Genomic_DNA"/>
</dbReference>
<feature type="region of interest" description="Disordered" evidence="1">
    <location>
        <begin position="804"/>
        <end position="830"/>
    </location>
</feature>
<organism evidence="3 4">
    <name type="scientific">Vulcanisaeta souniana JCM 11219</name>
    <dbReference type="NCBI Taxonomy" id="1293586"/>
    <lineage>
        <taxon>Archaea</taxon>
        <taxon>Thermoproteota</taxon>
        <taxon>Thermoprotei</taxon>
        <taxon>Thermoproteales</taxon>
        <taxon>Thermoproteaceae</taxon>
        <taxon>Vulcanisaeta</taxon>
    </lineage>
</organism>
<reference evidence="3" key="2">
    <citation type="submission" date="2020-09" db="EMBL/GenBank/DDBJ databases">
        <authorList>
            <person name="Sun Q."/>
            <person name="Ohkuma M."/>
        </authorList>
    </citation>
    <scope>NUCLEOTIDE SEQUENCE</scope>
    <source>
        <strain evidence="3">JCM 11219</strain>
    </source>
</reference>